<dbReference type="RefSeq" id="WP_109054812.1">
    <property type="nucleotide sequence ID" value="NZ_QDKJ01000009.1"/>
</dbReference>
<evidence type="ECO:0000313" key="9">
    <source>
        <dbReference type="EMBL" id="PWC11762.1"/>
    </source>
</evidence>
<dbReference type="OrthoDB" id="9813158at2"/>
<evidence type="ECO:0000256" key="5">
    <source>
        <dbReference type="ARBA" id="ARBA00038894"/>
    </source>
</evidence>
<evidence type="ECO:0000256" key="4">
    <source>
        <dbReference type="ARBA" id="ARBA00038381"/>
    </source>
</evidence>
<evidence type="ECO:0000256" key="7">
    <source>
        <dbReference type="ARBA" id="ARBA00048062"/>
    </source>
</evidence>
<comment type="catalytic activity">
    <reaction evidence="3">
        <text>a long-chain fatty acyl-CoA + H2O = a long-chain fatty acid + CoA + H(+)</text>
        <dbReference type="Rhea" id="RHEA:67680"/>
        <dbReference type="ChEBI" id="CHEBI:15377"/>
        <dbReference type="ChEBI" id="CHEBI:15378"/>
        <dbReference type="ChEBI" id="CHEBI:57287"/>
        <dbReference type="ChEBI" id="CHEBI:57560"/>
        <dbReference type="ChEBI" id="CHEBI:83139"/>
    </reaction>
</comment>
<dbReference type="CDD" id="cd03443">
    <property type="entry name" value="PaaI_thioesterase"/>
    <property type="match status" value="1"/>
</dbReference>
<gene>
    <name evidence="9" type="ORF">B4923_13115</name>
</gene>
<name>A0A2U1TQW5_9GAMM</name>
<accession>A0A2U1TQW5</accession>
<organism evidence="9 10">
    <name type="scientific">Brenneria roseae subsp. americana</name>
    <dbReference type="NCBI Taxonomy" id="1508507"/>
    <lineage>
        <taxon>Bacteria</taxon>
        <taxon>Pseudomonadati</taxon>
        <taxon>Pseudomonadota</taxon>
        <taxon>Gammaproteobacteria</taxon>
        <taxon>Enterobacterales</taxon>
        <taxon>Pectobacteriaceae</taxon>
        <taxon>Brenneria</taxon>
    </lineage>
</organism>
<dbReference type="PANTHER" id="PTHR43240">
    <property type="entry name" value="1,4-DIHYDROXY-2-NAPHTHOYL-COA THIOESTERASE 1"/>
    <property type="match status" value="1"/>
</dbReference>
<dbReference type="NCBIfam" id="TIGR00369">
    <property type="entry name" value="unchar_dom_1"/>
    <property type="match status" value="1"/>
</dbReference>
<evidence type="ECO:0000256" key="6">
    <source>
        <dbReference type="ARBA" id="ARBA00040062"/>
    </source>
</evidence>
<evidence type="ECO:0000259" key="8">
    <source>
        <dbReference type="Pfam" id="PF03061"/>
    </source>
</evidence>
<dbReference type="InterPro" id="IPR003736">
    <property type="entry name" value="PAAI_dom"/>
</dbReference>
<keyword evidence="1" id="KW-0378">Hydrolase</keyword>
<dbReference type="Proteomes" id="UP000245138">
    <property type="component" value="Unassembled WGS sequence"/>
</dbReference>
<evidence type="ECO:0000256" key="1">
    <source>
        <dbReference type="ARBA" id="ARBA00022801"/>
    </source>
</evidence>
<dbReference type="EMBL" id="QDKJ01000009">
    <property type="protein sequence ID" value="PWC11762.1"/>
    <property type="molecule type" value="Genomic_DNA"/>
</dbReference>
<protein>
    <recommendedName>
        <fullName evidence="6">Medium/long-chain acyl-CoA thioesterase YigI</fullName>
        <ecNumber evidence="5">3.1.2.20</ecNumber>
    </recommendedName>
</protein>
<dbReference type="InterPro" id="IPR029069">
    <property type="entry name" value="HotDog_dom_sf"/>
</dbReference>
<dbReference type="SUPFAM" id="SSF54637">
    <property type="entry name" value="Thioesterase/thiol ester dehydrase-isomerase"/>
    <property type="match status" value="1"/>
</dbReference>
<feature type="domain" description="Thioesterase" evidence="8">
    <location>
        <begin position="64"/>
        <end position="150"/>
    </location>
</feature>
<dbReference type="AlphaFoldDB" id="A0A2U1TQW5"/>
<dbReference type="PANTHER" id="PTHR43240:SF20">
    <property type="entry name" value="MEDIUM_LONG-CHAIN ACYL-COA THIOESTERASE YIGI"/>
    <property type="match status" value="1"/>
</dbReference>
<dbReference type="NCBIfam" id="NF008675">
    <property type="entry name" value="PRK11688.1"/>
    <property type="match status" value="1"/>
</dbReference>
<dbReference type="InterPro" id="IPR006683">
    <property type="entry name" value="Thioestr_dom"/>
</dbReference>
<dbReference type="EC" id="3.1.2.20" evidence="5"/>
<evidence type="ECO:0000256" key="3">
    <source>
        <dbReference type="ARBA" id="ARBA00036002"/>
    </source>
</evidence>
<keyword evidence="10" id="KW-1185">Reference proteome</keyword>
<sequence>MSSTPSTQSAVLTRETVRQLVADIFIYKMPFNGELGLELQHFEIDRATLTFARQDKLIGNALQKILHGGVIAAGLDVAAGLVCVGNTLLRHETISEQEFHHRLSRMGTIDMRVDYLRPGHGEHFTITSQLLRGGNKIAVARAELHNEKGVHLASATATYIVG</sequence>
<comment type="similarity">
    <text evidence="4">Belongs to the YigI thioesterase family.</text>
</comment>
<comment type="catalytic activity">
    <reaction evidence="7">
        <text>a medium-chain fatty acyl-CoA + H2O = a medium-chain fatty acid + CoA + H(+)</text>
        <dbReference type="Rhea" id="RHEA:68184"/>
        <dbReference type="ChEBI" id="CHEBI:15377"/>
        <dbReference type="ChEBI" id="CHEBI:15378"/>
        <dbReference type="ChEBI" id="CHEBI:57287"/>
        <dbReference type="ChEBI" id="CHEBI:59558"/>
        <dbReference type="ChEBI" id="CHEBI:90546"/>
    </reaction>
</comment>
<evidence type="ECO:0000256" key="2">
    <source>
        <dbReference type="ARBA" id="ARBA00035880"/>
    </source>
</evidence>
<reference evidence="9 10" key="1">
    <citation type="submission" date="2018-04" db="EMBL/GenBank/DDBJ databases">
        <title>Brenneria corticis sp.nov.</title>
        <authorList>
            <person name="Li Y."/>
        </authorList>
    </citation>
    <scope>NUCLEOTIDE SEQUENCE [LARGE SCALE GENOMIC DNA]</scope>
    <source>
        <strain evidence="9 10">LMG 27715</strain>
    </source>
</reference>
<comment type="caution">
    <text evidence="9">The sequence shown here is derived from an EMBL/GenBank/DDBJ whole genome shotgun (WGS) entry which is preliminary data.</text>
</comment>
<dbReference type="Gene3D" id="3.10.129.10">
    <property type="entry name" value="Hotdog Thioesterase"/>
    <property type="match status" value="1"/>
</dbReference>
<proteinExistence type="inferred from homology"/>
<evidence type="ECO:0000313" key="10">
    <source>
        <dbReference type="Proteomes" id="UP000245138"/>
    </source>
</evidence>
<comment type="catalytic activity">
    <reaction evidence="2">
        <text>a fatty acyl-CoA + H2O = a fatty acid + CoA + H(+)</text>
        <dbReference type="Rhea" id="RHEA:16781"/>
        <dbReference type="ChEBI" id="CHEBI:15377"/>
        <dbReference type="ChEBI" id="CHEBI:15378"/>
        <dbReference type="ChEBI" id="CHEBI:28868"/>
        <dbReference type="ChEBI" id="CHEBI:57287"/>
        <dbReference type="ChEBI" id="CHEBI:77636"/>
        <dbReference type="EC" id="3.1.2.20"/>
    </reaction>
</comment>
<dbReference type="Pfam" id="PF03061">
    <property type="entry name" value="4HBT"/>
    <property type="match status" value="1"/>
</dbReference>
<dbReference type="GO" id="GO:0047617">
    <property type="term" value="F:fatty acyl-CoA hydrolase activity"/>
    <property type="evidence" value="ECO:0007669"/>
    <property type="project" value="UniProtKB-EC"/>
</dbReference>